<organism evidence="2 3">
    <name type="scientific">Nocardioides baekrokdamisoli</name>
    <dbReference type="NCBI Taxonomy" id="1804624"/>
    <lineage>
        <taxon>Bacteria</taxon>
        <taxon>Bacillati</taxon>
        <taxon>Actinomycetota</taxon>
        <taxon>Actinomycetes</taxon>
        <taxon>Propionibacteriales</taxon>
        <taxon>Nocardioidaceae</taxon>
        <taxon>Nocardioides</taxon>
    </lineage>
</organism>
<proteinExistence type="predicted"/>
<accession>A0A3G9J2D9</accession>
<keyword evidence="1" id="KW-0812">Transmembrane</keyword>
<evidence type="ECO:0000313" key="3">
    <source>
        <dbReference type="Proteomes" id="UP000271573"/>
    </source>
</evidence>
<evidence type="ECO:0000313" key="2">
    <source>
        <dbReference type="EMBL" id="BBH17748.1"/>
    </source>
</evidence>
<reference evidence="2 3" key="1">
    <citation type="submission" date="2018-11" db="EMBL/GenBank/DDBJ databases">
        <title>Complete genome sequence of Nocardioides baekrokdamisoli strain KCTC 39748.</title>
        <authorList>
            <person name="Kang S.W."/>
            <person name="Lee K.C."/>
            <person name="Kim K.K."/>
            <person name="Kim J.S."/>
            <person name="Kim D.S."/>
            <person name="Ko S.H."/>
            <person name="Yang S.H."/>
            <person name="Shin Y.K."/>
            <person name="Lee J.S."/>
        </authorList>
    </citation>
    <scope>NUCLEOTIDE SEQUENCE [LARGE SCALE GENOMIC DNA]</scope>
    <source>
        <strain evidence="2 3">KCTC 39748</strain>
    </source>
</reference>
<feature type="transmembrane region" description="Helical" evidence="1">
    <location>
        <begin position="48"/>
        <end position="65"/>
    </location>
</feature>
<feature type="transmembrane region" description="Helical" evidence="1">
    <location>
        <begin position="85"/>
        <end position="110"/>
    </location>
</feature>
<evidence type="ECO:0000256" key="1">
    <source>
        <dbReference type="SAM" id="Phobius"/>
    </source>
</evidence>
<keyword evidence="3" id="KW-1185">Reference proteome</keyword>
<name>A0A3G9J2D9_9ACTN</name>
<keyword evidence="1" id="KW-1133">Transmembrane helix</keyword>
<gene>
    <name evidence="2" type="ORF">Back2_20350</name>
</gene>
<sequence length="170" mass="18240">MRTVLPMSVRRQQAAFHGVASGIMPNMIHGVTVLSATHSFVPSTPQVLAAWFVLGASILTLVTPIRRRGESLLGSVVGPTGSGRVWVRIGRACTAAGISGSVIILVGWAANGAGGMWRVVDLVPVAVFLASLLLIASVALFNRPRWAVDPQYRDEPGYVSEMLRRLRRRG</sequence>
<protein>
    <submittedName>
        <fullName evidence="2">Uncharacterized protein</fullName>
    </submittedName>
</protein>
<dbReference type="KEGG" id="nbe:Back2_20350"/>
<feature type="transmembrane region" description="Helical" evidence="1">
    <location>
        <begin position="122"/>
        <end position="141"/>
    </location>
</feature>
<dbReference type="EMBL" id="AP019307">
    <property type="protein sequence ID" value="BBH17748.1"/>
    <property type="molecule type" value="Genomic_DNA"/>
</dbReference>
<dbReference type="AlphaFoldDB" id="A0A3G9J2D9"/>
<keyword evidence="1" id="KW-0472">Membrane</keyword>
<dbReference type="Proteomes" id="UP000271573">
    <property type="component" value="Chromosome"/>
</dbReference>